<dbReference type="EMBL" id="JARQWQ010000079">
    <property type="protein sequence ID" value="KAK2553276.1"/>
    <property type="molecule type" value="Genomic_DNA"/>
</dbReference>
<reference evidence="3" key="1">
    <citation type="journal article" date="2023" name="G3 (Bethesda)">
        <title>Whole genome assembly and annotation of the endangered Caribbean coral Acropora cervicornis.</title>
        <authorList>
            <person name="Selwyn J.D."/>
            <person name="Vollmer S.V."/>
        </authorList>
    </citation>
    <scope>NUCLEOTIDE SEQUENCE</scope>
    <source>
        <strain evidence="3">K2</strain>
    </source>
</reference>
<feature type="region of interest" description="Disordered" evidence="1">
    <location>
        <begin position="53"/>
        <end position="72"/>
    </location>
</feature>
<evidence type="ECO:0000256" key="2">
    <source>
        <dbReference type="SAM" id="Phobius"/>
    </source>
</evidence>
<sequence>MQINTSTAMEAPWTTFIFSSCTVPLMLVAVIMLLTAILVNVHQTKTLTAGITAQEKEKEPEEHDERFATKKL</sequence>
<gene>
    <name evidence="3" type="ORF">P5673_025479</name>
</gene>
<protein>
    <submittedName>
        <fullName evidence="3">Uncharacterized protein</fullName>
    </submittedName>
</protein>
<evidence type="ECO:0000313" key="3">
    <source>
        <dbReference type="EMBL" id="KAK2553276.1"/>
    </source>
</evidence>
<keyword evidence="2" id="KW-0812">Transmembrane</keyword>
<dbReference type="Proteomes" id="UP001249851">
    <property type="component" value="Unassembled WGS sequence"/>
</dbReference>
<keyword evidence="2" id="KW-0472">Membrane</keyword>
<reference evidence="3" key="2">
    <citation type="journal article" date="2023" name="Science">
        <title>Genomic signatures of disease resistance in endangered staghorn corals.</title>
        <authorList>
            <person name="Vollmer S.V."/>
            <person name="Selwyn J.D."/>
            <person name="Despard B.A."/>
            <person name="Roesel C.L."/>
        </authorList>
    </citation>
    <scope>NUCLEOTIDE SEQUENCE</scope>
    <source>
        <strain evidence="3">K2</strain>
    </source>
</reference>
<comment type="caution">
    <text evidence="3">The sequence shown here is derived from an EMBL/GenBank/DDBJ whole genome shotgun (WGS) entry which is preliminary data.</text>
</comment>
<feature type="transmembrane region" description="Helical" evidence="2">
    <location>
        <begin position="16"/>
        <end position="39"/>
    </location>
</feature>
<feature type="compositionally biased region" description="Basic and acidic residues" evidence="1">
    <location>
        <begin position="54"/>
        <end position="72"/>
    </location>
</feature>
<keyword evidence="4" id="KW-1185">Reference proteome</keyword>
<accession>A0AAD9UX87</accession>
<proteinExistence type="predicted"/>
<evidence type="ECO:0000313" key="4">
    <source>
        <dbReference type="Proteomes" id="UP001249851"/>
    </source>
</evidence>
<evidence type="ECO:0000256" key="1">
    <source>
        <dbReference type="SAM" id="MobiDB-lite"/>
    </source>
</evidence>
<name>A0AAD9UX87_ACRCE</name>
<dbReference type="AlphaFoldDB" id="A0AAD9UX87"/>
<keyword evidence="2" id="KW-1133">Transmembrane helix</keyword>
<organism evidence="3 4">
    <name type="scientific">Acropora cervicornis</name>
    <name type="common">Staghorn coral</name>
    <dbReference type="NCBI Taxonomy" id="6130"/>
    <lineage>
        <taxon>Eukaryota</taxon>
        <taxon>Metazoa</taxon>
        <taxon>Cnidaria</taxon>
        <taxon>Anthozoa</taxon>
        <taxon>Hexacorallia</taxon>
        <taxon>Scleractinia</taxon>
        <taxon>Astrocoeniina</taxon>
        <taxon>Acroporidae</taxon>
        <taxon>Acropora</taxon>
    </lineage>
</organism>